<dbReference type="GO" id="GO:0012505">
    <property type="term" value="C:endomembrane system"/>
    <property type="evidence" value="ECO:0007669"/>
    <property type="project" value="UniProtKB-ARBA"/>
</dbReference>
<reference evidence="12" key="2">
    <citation type="journal article" date="2007" name="PLoS Biol.">
        <title>Survey sequencing and comparative analysis of the elephant shark (Callorhinchus milii) genome.</title>
        <authorList>
            <person name="Venkatesh B."/>
            <person name="Kirkness E.F."/>
            <person name="Loh Y.H."/>
            <person name="Halpern A.L."/>
            <person name="Lee A.P."/>
            <person name="Johnson J."/>
            <person name="Dandona N."/>
            <person name="Viswanathan L.D."/>
            <person name="Tay A."/>
            <person name="Venter J.C."/>
            <person name="Strausberg R.L."/>
            <person name="Brenner S."/>
        </authorList>
    </citation>
    <scope>NUCLEOTIDE SEQUENCE [LARGE SCALE GENOMIC DNA]</scope>
</reference>
<dbReference type="AlphaFoldDB" id="V9LHL8"/>
<dbReference type="STRING" id="7868.ENSCMIP00000047233"/>
<reference evidence="12" key="1">
    <citation type="journal article" date="2006" name="Science">
        <title>Ancient noncoding elements conserved in the human genome.</title>
        <authorList>
            <person name="Venkatesh B."/>
            <person name="Kirkness E.F."/>
            <person name="Loh Y.H."/>
            <person name="Halpern A.L."/>
            <person name="Lee A.P."/>
            <person name="Johnson J."/>
            <person name="Dandona N."/>
            <person name="Viswanathan L.D."/>
            <person name="Tay A."/>
            <person name="Venter J.C."/>
            <person name="Strausberg R.L."/>
            <person name="Brenner S."/>
        </authorList>
    </citation>
    <scope>NUCLEOTIDE SEQUENCE [LARGE SCALE GENOMIC DNA]</scope>
</reference>
<dbReference type="EMBL" id="JW879972">
    <property type="protein sequence ID" value="AFP12489.1"/>
    <property type="molecule type" value="mRNA"/>
</dbReference>
<keyword evidence="5 9" id="KW-0653">Protein transport</keyword>
<dbReference type="Proteomes" id="UP000314986">
    <property type="component" value="Unassembled WGS sequence"/>
</dbReference>
<dbReference type="OMA" id="CVREAIW"/>
<keyword evidence="12" id="KW-1185">Reference proteome</keyword>
<comment type="caution">
    <text evidence="9">Lacks conserved residue(s) required for the propagation of feature annotation.</text>
</comment>
<feature type="transmembrane region" description="Helical" evidence="9">
    <location>
        <begin position="103"/>
        <end position="129"/>
    </location>
</feature>
<accession>V9LHL8</accession>
<evidence type="ECO:0000256" key="6">
    <source>
        <dbReference type="ARBA" id="ARBA00022989"/>
    </source>
</evidence>
<dbReference type="GO" id="GO:0005737">
    <property type="term" value="C:cytoplasm"/>
    <property type="evidence" value="ECO:0007669"/>
    <property type="project" value="UniProtKB-ARBA"/>
</dbReference>
<protein>
    <recommendedName>
        <fullName evidence="9">Vesicle transport protein</fullName>
    </recommendedName>
</protein>
<keyword evidence="7 9" id="KW-0472">Membrane</keyword>
<comment type="similarity">
    <text evidence="8 9">Belongs to the SFT2 family.</text>
</comment>
<name>V9LHL8_CALMI</name>
<dbReference type="Pfam" id="PF04178">
    <property type="entry name" value="Got1"/>
    <property type="match status" value="1"/>
</dbReference>
<dbReference type="Ensembl" id="ENSCMIT00000047902.1">
    <property type="protein sequence ID" value="ENSCMIP00000047233.1"/>
    <property type="gene ID" value="ENSCMIG00000019374.1"/>
</dbReference>
<dbReference type="InterPro" id="IPR007305">
    <property type="entry name" value="Vesicle_transpt_Got1/SFT2"/>
</dbReference>
<evidence type="ECO:0000256" key="9">
    <source>
        <dbReference type="RuleBase" id="RU363111"/>
    </source>
</evidence>
<evidence type="ECO:0000256" key="1">
    <source>
        <dbReference type="ARBA" id="ARBA00003566"/>
    </source>
</evidence>
<evidence type="ECO:0000313" key="11">
    <source>
        <dbReference type="Ensembl" id="ENSCMIP00000047233.1"/>
    </source>
</evidence>
<dbReference type="PANTHER" id="PTHR23137:SF1">
    <property type="entry name" value="VESICLE TRANSPORT PROTEIN SFT2B"/>
    <property type="match status" value="1"/>
</dbReference>
<reference evidence="10 12" key="3">
    <citation type="journal article" date="2014" name="Nature">
        <title>Elephant shark genome provides unique insights into gnathostome evolution.</title>
        <authorList>
            <consortium name="International Elephant Shark Genome Sequencing Consortium"/>
            <person name="Venkatesh B."/>
            <person name="Lee A.P."/>
            <person name="Ravi V."/>
            <person name="Maurya A.K."/>
            <person name="Lian M.M."/>
            <person name="Swann J.B."/>
            <person name="Ohta Y."/>
            <person name="Flajnik M.F."/>
            <person name="Sutoh Y."/>
            <person name="Kasahara M."/>
            <person name="Hoon S."/>
            <person name="Gangu V."/>
            <person name="Roy S.W."/>
            <person name="Irimia M."/>
            <person name="Korzh V."/>
            <person name="Kondrychyn I."/>
            <person name="Lim Z.W."/>
            <person name="Tay B.H."/>
            <person name="Tohari S."/>
            <person name="Kong K.W."/>
            <person name="Ho S."/>
            <person name="Lorente-Galdos B."/>
            <person name="Quilez J."/>
            <person name="Marques-Bonet T."/>
            <person name="Raney B.J."/>
            <person name="Ingham P.W."/>
            <person name="Tay A."/>
            <person name="Hillier L.W."/>
            <person name="Minx P."/>
            <person name="Boehm T."/>
            <person name="Wilson R.K."/>
            <person name="Brenner S."/>
            <person name="Warren W.C."/>
        </authorList>
    </citation>
    <scope>NUCLEOTIDE SEQUENCE</scope>
    <source>
        <tissue evidence="10">Gills</tissue>
    </source>
</reference>
<dbReference type="InterPro" id="IPR011691">
    <property type="entry name" value="Vesicle_transpt_SFT2"/>
</dbReference>
<feature type="transmembrane region" description="Helical" evidence="9">
    <location>
        <begin position="67"/>
        <end position="91"/>
    </location>
</feature>
<comment type="function">
    <text evidence="1 9">May be involved in fusion of retrograde transport vesicles derived from an endocytic compartment with the Golgi complex.</text>
</comment>
<dbReference type="Ensembl" id="ENSCMIT00000047903.1">
    <property type="protein sequence ID" value="ENSCMIP00000047234.1"/>
    <property type="gene ID" value="ENSCMIG00000019374.1"/>
</dbReference>
<reference evidence="11" key="4">
    <citation type="submission" date="2025-05" db="UniProtKB">
        <authorList>
            <consortium name="Ensembl"/>
        </authorList>
    </citation>
    <scope>IDENTIFICATION</scope>
</reference>
<proteinExistence type="evidence at transcript level"/>
<keyword evidence="4 9" id="KW-0812">Transmembrane</keyword>
<dbReference type="GO" id="GO:0016192">
    <property type="term" value="P:vesicle-mediated transport"/>
    <property type="evidence" value="ECO:0007669"/>
    <property type="project" value="InterPro"/>
</dbReference>
<sequence>MDKLKKVLSGEDSAAANDDTGGLSEAFDATSLGWGTRLKGFLACFVAGIICSILGVCFLWIPKKGLVLFAVFYSIGNISTLASTVFLMGPVKQCKRMFDPTRLIATIVMLICLACTLCSAFWVCFFYLFNTMKVFQ</sequence>
<dbReference type="GeneTree" id="ENSGT00390000018525"/>
<dbReference type="PANTHER" id="PTHR23137">
    <property type="entry name" value="VESICLE TRANSPORT PROTEIN-RELATED"/>
    <property type="match status" value="1"/>
</dbReference>
<evidence type="ECO:0000313" key="12">
    <source>
        <dbReference type="Proteomes" id="UP000314986"/>
    </source>
</evidence>
<evidence type="ECO:0000256" key="4">
    <source>
        <dbReference type="ARBA" id="ARBA00022692"/>
    </source>
</evidence>
<evidence type="ECO:0000313" key="10">
    <source>
        <dbReference type="EMBL" id="AFP12489.1"/>
    </source>
</evidence>
<keyword evidence="6 9" id="KW-1133">Transmembrane helix</keyword>
<dbReference type="GO" id="GO:0016020">
    <property type="term" value="C:membrane"/>
    <property type="evidence" value="ECO:0007669"/>
    <property type="project" value="UniProtKB-SubCell"/>
</dbReference>
<organism evidence="10">
    <name type="scientific">Callorhinchus milii</name>
    <name type="common">Ghost shark</name>
    <dbReference type="NCBI Taxonomy" id="7868"/>
    <lineage>
        <taxon>Eukaryota</taxon>
        <taxon>Metazoa</taxon>
        <taxon>Chordata</taxon>
        <taxon>Craniata</taxon>
        <taxon>Vertebrata</taxon>
        <taxon>Chondrichthyes</taxon>
        <taxon>Holocephali</taxon>
        <taxon>Chimaeriformes</taxon>
        <taxon>Callorhinchidae</taxon>
        <taxon>Callorhinchus</taxon>
    </lineage>
</organism>
<dbReference type="GO" id="GO:0015031">
    <property type="term" value="P:protein transport"/>
    <property type="evidence" value="ECO:0007669"/>
    <property type="project" value="UniProtKB-KW"/>
</dbReference>
<evidence type="ECO:0000256" key="3">
    <source>
        <dbReference type="ARBA" id="ARBA00022448"/>
    </source>
</evidence>
<keyword evidence="3 9" id="KW-0813">Transport</keyword>
<evidence type="ECO:0000256" key="2">
    <source>
        <dbReference type="ARBA" id="ARBA00004141"/>
    </source>
</evidence>
<evidence type="ECO:0000256" key="7">
    <source>
        <dbReference type="ARBA" id="ARBA00023136"/>
    </source>
</evidence>
<feature type="transmembrane region" description="Helical" evidence="9">
    <location>
        <begin position="40"/>
        <end position="61"/>
    </location>
</feature>
<evidence type="ECO:0000256" key="8">
    <source>
        <dbReference type="ARBA" id="ARBA00025800"/>
    </source>
</evidence>
<comment type="subcellular location">
    <subcellularLocation>
        <location evidence="2 9">Membrane</location>
        <topology evidence="2 9">Multi-pass membrane protein</topology>
    </subcellularLocation>
</comment>
<evidence type="ECO:0000256" key="5">
    <source>
        <dbReference type="ARBA" id="ARBA00022927"/>
    </source>
</evidence>